<proteinExistence type="predicted"/>
<feature type="non-terminal residue" evidence="1">
    <location>
        <position position="1"/>
    </location>
</feature>
<gene>
    <name evidence="1" type="ORF">METZ01_LOCUS317215</name>
</gene>
<dbReference type="AlphaFoldDB" id="A0A382NXT0"/>
<reference evidence="1" key="1">
    <citation type="submission" date="2018-05" db="EMBL/GenBank/DDBJ databases">
        <authorList>
            <person name="Lanie J.A."/>
            <person name="Ng W.-L."/>
            <person name="Kazmierczak K.M."/>
            <person name="Andrzejewski T.M."/>
            <person name="Davidsen T.M."/>
            <person name="Wayne K.J."/>
            <person name="Tettelin H."/>
            <person name="Glass J.I."/>
            <person name="Rusch D."/>
            <person name="Podicherti R."/>
            <person name="Tsui H.-C.T."/>
            <person name="Winkler M.E."/>
        </authorList>
    </citation>
    <scope>NUCLEOTIDE SEQUENCE</scope>
</reference>
<evidence type="ECO:0000313" key="1">
    <source>
        <dbReference type="EMBL" id="SVC64361.1"/>
    </source>
</evidence>
<name>A0A382NXT0_9ZZZZ</name>
<protein>
    <submittedName>
        <fullName evidence="1">Uncharacterized protein</fullName>
    </submittedName>
</protein>
<feature type="non-terminal residue" evidence="1">
    <location>
        <position position="55"/>
    </location>
</feature>
<dbReference type="EMBL" id="UINC01102606">
    <property type="protein sequence ID" value="SVC64361.1"/>
    <property type="molecule type" value="Genomic_DNA"/>
</dbReference>
<sequence length="55" mass="6773">VRHQSIFPPMFREVIKEHNINEDRFGFMFYETVLDEKRDEVDKIGIDIYSFNRYS</sequence>
<organism evidence="1">
    <name type="scientific">marine metagenome</name>
    <dbReference type="NCBI Taxonomy" id="408172"/>
    <lineage>
        <taxon>unclassified sequences</taxon>
        <taxon>metagenomes</taxon>
        <taxon>ecological metagenomes</taxon>
    </lineage>
</organism>
<accession>A0A382NXT0</accession>